<comment type="similarity">
    <text evidence="2">Belongs to the receptors of complement activation (RCA) family.</text>
</comment>
<feature type="disulfide bond" evidence="12">
    <location>
        <begin position="1302"/>
        <end position="1345"/>
    </location>
</feature>
<feature type="disulfide bond" evidence="12">
    <location>
        <begin position="532"/>
        <end position="575"/>
    </location>
</feature>
<dbReference type="FunFam" id="2.10.70.10:FF:000038">
    <property type="entry name" value="Complement component receptor type 1"/>
    <property type="match status" value="1"/>
</dbReference>
<keyword evidence="13" id="KW-0812">Transmembrane</keyword>
<evidence type="ECO:0000256" key="1">
    <source>
        <dbReference type="ARBA" id="ARBA00004370"/>
    </source>
</evidence>
<feature type="domain" description="Sushi" evidence="15">
    <location>
        <begin position="275"/>
        <end position="334"/>
    </location>
</feature>
<keyword evidence="17" id="KW-0675">Receptor</keyword>
<dbReference type="InterPro" id="IPR000436">
    <property type="entry name" value="Sushi_SCR_CCP_dom"/>
</dbReference>
<evidence type="ECO:0000256" key="3">
    <source>
        <dbReference type="ARBA" id="ARBA00022588"/>
    </source>
</evidence>
<feature type="disulfide bond" evidence="12">
    <location>
        <begin position="757"/>
        <end position="784"/>
    </location>
</feature>
<evidence type="ECO:0000256" key="13">
    <source>
        <dbReference type="SAM" id="Phobius"/>
    </source>
</evidence>
<feature type="domain" description="Sushi" evidence="15">
    <location>
        <begin position="591"/>
        <end position="651"/>
    </location>
</feature>
<dbReference type="FunFam" id="2.10.70.10:FF:000055">
    <property type="entry name" value="Complement decay-accelerating factor, GPI-anchored"/>
    <property type="match status" value="1"/>
</dbReference>
<evidence type="ECO:0000256" key="14">
    <source>
        <dbReference type="SAM" id="SignalP"/>
    </source>
</evidence>
<protein>
    <submittedName>
        <fullName evidence="17">Complement receptor type 2 isoform X1</fullName>
    </submittedName>
</protein>
<gene>
    <name evidence="17" type="primary">CR2</name>
</gene>
<dbReference type="Gene3D" id="2.10.70.10">
    <property type="entry name" value="Complement Module, domain 1"/>
    <property type="match status" value="19"/>
</dbReference>
<feature type="domain" description="Sushi" evidence="15">
    <location>
        <begin position="335"/>
        <end position="397"/>
    </location>
</feature>
<keyword evidence="10 12" id="KW-1015">Disulfide bond</keyword>
<feature type="disulfide bond" evidence="12">
    <location>
        <begin position="276"/>
        <end position="319"/>
    </location>
</feature>
<feature type="signal peptide" evidence="14">
    <location>
        <begin position="1"/>
        <end position="20"/>
    </location>
</feature>
<feature type="domain" description="Sushi" evidence="15">
    <location>
        <begin position="143"/>
        <end position="213"/>
    </location>
</feature>
<dbReference type="GO" id="GO:0030449">
    <property type="term" value="P:regulation of complement activation"/>
    <property type="evidence" value="ECO:0007669"/>
    <property type="project" value="UniProtKB-ARBA"/>
</dbReference>
<keyword evidence="11" id="KW-0325">Glycoprotein</keyword>
<dbReference type="GO" id="GO:0045087">
    <property type="term" value="P:innate immune response"/>
    <property type="evidence" value="ECO:0007669"/>
    <property type="project" value="UniProtKB-KW"/>
</dbReference>
<feature type="domain" description="Sushi" evidence="15">
    <location>
        <begin position="1050"/>
        <end position="1106"/>
    </location>
</feature>
<feature type="disulfide bond" evidence="12">
    <location>
        <begin position="1206"/>
        <end position="1233"/>
    </location>
</feature>
<dbReference type="PROSITE" id="PS50923">
    <property type="entry name" value="SUSHI"/>
    <property type="match status" value="20"/>
</dbReference>
<feature type="disulfide bond" evidence="12">
    <location>
        <begin position="1109"/>
        <end position="1152"/>
    </location>
</feature>
<dbReference type="Proteomes" id="UP000515208">
    <property type="component" value="Unplaced"/>
</dbReference>
<keyword evidence="9 13" id="KW-0472">Membrane</keyword>
<dbReference type="OrthoDB" id="5804959at2759"/>
<dbReference type="GeneID" id="104998843"/>
<feature type="domain" description="Sushi" evidence="15">
    <location>
        <begin position="903"/>
        <end position="973"/>
    </location>
</feature>
<evidence type="ECO:0000256" key="9">
    <source>
        <dbReference type="ARBA" id="ARBA00023136"/>
    </source>
</evidence>
<comment type="subcellular location">
    <subcellularLocation>
        <location evidence="1">Membrane</location>
    </subcellularLocation>
</comment>
<dbReference type="InterPro" id="IPR035976">
    <property type="entry name" value="Sushi/SCR/CCP_sf"/>
</dbReference>
<feature type="domain" description="Sushi" evidence="15">
    <location>
        <begin position="978"/>
        <end position="1037"/>
    </location>
</feature>
<dbReference type="PANTHER" id="PTHR45656:SF4">
    <property type="entry name" value="PROTEIN CBR-CLEC-78"/>
    <property type="match status" value="1"/>
</dbReference>
<feature type="disulfide bond" evidence="12">
    <location>
        <begin position="1008"/>
        <end position="1035"/>
    </location>
</feature>
<feature type="domain" description="Sushi" evidence="15">
    <location>
        <begin position="215"/>
        <end position="274"/>
    </location>
</feature>
<dbReference type="InterPro" id="IPR051277">
    <property type="entry name" value="SEZ6_CSMD_C4BPB_Regulators"/>
</dbReference>
<dbReference type="CTD" id="1380"/>
<feature type="domain" description="Sushi" evidence="15">
    <location>
        <begin position="1176"/>
        <end position="1235"/>
    </location>
</feature>
<feature type="disulfide bond" evidence="12">
    <location>
        <begin position="561"/>
        <end position="588"/>
    </location>
</feature>
<dbReference type="RefSeq" id="XP_010852541.1">
    <property type="nucleotide sequence ID" value="XM_010854239.1"/>
</dbReference>
<feature type="chain" id="PRO_5027922418" evidence="14">
    <location>
        <begin position="21"/>
        <end position="1424"/>
    </location>
</feature>
<comment type="caution">
    <text evidence="12">Lacks conserved residue(s) required for the propagation of feature annotation.</text>
</comment>
<evidence type="ECO:0000256" key="12">
    <source>
        <dbReference type="PROSITE-ProRule" id="PRU00302"/>
    </source>
</evidence>
<keyword evidence="6" id="KW-0677">Repeat</keyword>
<feature type="disulfide bond" evidence="12">
    <location>
        <begin position="305"/>
        <end position="332"/>
    </location>
</feature>
<keyword evidence="3" id="KW-0399">Innate immunity</keyword>
<feature type="domain" description="Sushi" evidence="15">
    <location>
        <begin position="652"/>
        <end position="722"/>
    </location>
</feature>
<feature type="disulfide bond" evidence="12">
    <location>
        <begin position="245"/>
        <end position="272"/>
    </location>
</feature>
<dbReference type="SMART" id="SM00032">
    <property type="entry name" value="CCP"/>
    <property type="match status" value="20"/>
</dbReference>
<dbReference type="Pfam" id="PF00084">
    <property type="entry name" value="Sushi"/>
    <property type="match status" value="19"/>
</dbReference>
<dbReference type="CDD" id="cd00033">
    <property type="entry name" value="CCP"/>
    <property type="match status" value="19"/>
</dbReference>
<evidence type="ECO:0000256" key="2">
    <source>
        <dbReference type="ARBA" id="ARBA00010908"/>
    </source>
</evidence>
<evidence type="ECO:0000256" key="5">
    <source>
        <dbReference type="ARBA" id="ARBA00022729"/>
    </source>
</evidence>
<dbReference type="FunFam" id="2.10.70.10:FF:000014">
    <property type="entry name" value="Membrane cofactor protein"/>
    <property type="match status" value="5"/>
</dbReference>
<feature type="disulfide bond" evidence="12">
    <location>
        <begin position="1270"/>
        <end position="1297"/>
    </location>
</feature>
<dbReference type="KEGG" id="bbis:104998843"/>
<dbReference type="GO" id="GO:0016020">
    <property type="term" value="C:membrane"/>
    <property type="evidence" value="ECO:0007669"/>
    <property type="project" value="UniProtKB-SubCell"/>
</dbReference>
<dbReference type="PANTHER" id="PTHR45656">
    <property type="entry name" value="PROTEIN CBR-CLEC-78"/>
    <property type="match status" value="1"/>
</dbReference>
<evidence type="ECO:0000256" key="7">
    <source>
        <dbReference type="ARBA" id="ARBA00022859"/>
    </source>
</evidence>
<evidence type="ECO:0000259" key="15">
    <source>
        <dbReference type="PROSITE" id="PS50923"/>
    </source>
</evidence>
<feature type="domain" description="Sushi" evidence="15">
    <location>
        <begin position="81"/>
        <end position="142"/>
    </location>
</feature>
<feature type="domain" description="Sushi" evidence="15">
    <location>
        <begin position="530"/>
        <end position="590"/>
    </location>
</feature>
<feature type="domain" description="Sushi" evidence="15">
    <location>
        <begin position="20"/>
        <end position="80"/>
    </location>
</feature>
<evidence type="ECO:0000256" key="8">
    <source>
        <dbReference type="ARBA" id="ARBA00022875"/>
    </source>
</evidence>
<keyword evidence="7" id="KW-0391">Immunity</keyword>
<feature type="domain" description="Sushi" evidence="15">
    <location>
        <begin position="786"/>
        <end position="846"/>
    </location>
</feature>
<evidence type="ECO:0000256" key="6">
    <source>
        <dbReference type="ARBA" id="ARBA00022737"/>
    </source>
</evidence>
<keyword evidence="16" id="KW-1185">Reference proteome</keyword>
<accession>A0A6P3IDF1</accession>
<proteinExistence type="inferred from homology"/>
<keyword evidence="8" id="KW-0180">Complement pathway</keyword>
<feature type="transmembrane region" description="Helical" evidence="13">
    <location>
        <begin position="1364"/>
        <end position="1389"/>
    </location>
</feature>
<keyword evidence="13" id="KW-1133">Transmembrane helix</keyword>
<feature type="domain" description="Sushi" evidence="15">
    <location>
        <begin position="727"/>
        <end position="785"/>
    </location>
</feature>
<organism evidence="16 17">
    <name type="scientific">Bison bison bison</name>
    <name type="common">North American plains bison</name>
    <dbReference type="NCBI Taxonomy" id="43346"/>
    <lineage>
        <taxon>Eukaryota</taxon>
        <taxon>Metazoa</taxon>
        <taxon>Chordata</taxon>
        <taxon>Craniata</taxon>
        <taxon>Vertebrata</taxon>
        <taxon>Euteleostomi</taxon>
        <taxon>Mammalia</taxon>
        <taxon>Eutheria</taxon>
        <taxon>Laurasiatheria</taxon>
        <taxon>Artiodactyla</taxon>
        <taxon>Ruminantia</taxon>
        <taxon>Pecora</taxon>
        <taxon>Bovidae</taxon>
        <taxon>Bovinae</taxon>
        <taxon>Bison</taxon>
    </lineage>
</organism>
<dbReference type="SUPFAM" id="SSF57535">
    <property type="entry name" value="Complement control module/SCR domain"/>
    <property type="match status" value="21"/>
</dbReference>
<evidence type="ECO:0000256" key="11">
    <source>
        <dbReference type="ARBA" id="ARBA00023180"/>
    </source>
</evidence>
<dbReference type="GO" id="GO:0006958">
    <property type="term" value="P:complement activation, classical pathway"/>
    <property type="evidence" value="ECO:0007669"/>
    <property type="project" value="UniProtKB-KW"/>
</dbReference>
<feature type="domain" description="Sushi" evidence="15">
    <location>
        <begin position="1107"/>
        <end position="1171"/>
    </location>
</feature>
<dbReference type="FunFam" id="2.10.70.10:FF:000044">
    <property type="entry name" value="Complement component receptor type 1"/>
    <property type="match status" value="1"/>
</dbReference>
<feature type="domain" description="Sushi" evidence="15">
    <location>
        <begin position="1300"/>
        <end position="1360"/>
    </location>
</feature>
<feature type="domain" description="Sushi" evidence="15">
    <location>
        <begin position="398"/>
        <end position="461"/>
    </location>
</feature>
<feature type="disulfide bond" evidence="12">
    <location>
        <begin position="788"/>
        <end position="831"/>
    </location>
</feature>
<evidence type="ECO:0000313" key="16">
    <source>
        <dbReference type="Proteomes" id="UP000515208"/>
    </source>
</evidence>
<evidence type="ECO:0000256" key="4">
    <source>
        <dbReference type="ARBA" id="ARBA00022659"/>
    </source>
</evidence>
<feature type="domain" description="Sushi" evidence="15">
    <location>
        <begin position="1239"/>
        <end position="1299"/>
    </location>
</feature>
<dbReference type="FunFam" id="2.10.70.10:FF:000070">
    <property type="entry name" value="Complement C3d receptor 2"/>
    <property type="match status" value="2"/>
</dbReference>
<feature type="disulfide bond" evidence="12">
    <location>
        <begin position="1241"/>
        <end position="1284"/>
    </location>
</feature>
<feature type="disulfide bond" evidence="12">
    <location>
        <begin position="817"/>
        <end position="844"/>
    </location>
</feature>
<name>A0A6P3IDF1_BISBB</name>
<feature type="domain" description="Sushi" evidence="15">
    <location>
        <begin position="466"/>
        <end position="526"/>
    </location>
</feature>
<feature type="disulfide bond" evidence="12">
    <location>
        <begin position="1331"/>
        <end position="1358"/>
    </location>
</feature>
<keyword evidence="4 12" id="KW-0768">Sushi</keyword>
<keyword evidence="5 14" id="KW-0732">Signal</keyword>
<reference evidence="17" key="1">
    <citation type="submission" date="2025-08" db="UniProtKB">
        <authorList>
            <consortium name="RefSeq"/>
        </authorList>
    </citation>
    <scope>IDENTIFICATION</scope>
    <source>
        <tissue evidence="17">Blood</tissue>
    </source>
</reference>
<sequence>MGAAGPIWVFLTLLAPGVLGQCKFLPRYPFAKPKIQSDQSEFAVGKTWEYECLPGYFKKSFFVTCLKTSNWSNAQQFCKRKSCTVPRELLHGSVHTPQGIMFGATITFSCDRGYRLIGDTSATCLISDNTVTWDKDLPLCESIPCEPPPAISNGDFQSSNRDYFYYGTVVTYQCHVGQNGKKLFDLLGEKSIYCTSKDNQVGIWNSPPPQCIPVVKCPIPEVENGAMESGFRRSFSLNDSVMFKCKPGFTMKGSNTVWCQPNSKWNPPLPKCFKGCLPPPHTHHGNYNQLDEEFFAVGQEVSYSCEPGYTLIGTNPIQCTSLGTWSHLVPKCEVKSCDDIPNQLLNGRVVAPPNLQLGAEVSFVCDKGYRLNGQSSSQCVSEGMRVFWSNKFPVCERIFCDPPPSIKNGRSSYYSGPVAHNAVVTYTCQSAFRLIGERRLFCISKDNVNGIWDKAPPICEYYDRNSVCSEPIVPGGYRSKTSRPPFRHGDAVTFSCNANFTMKGNKTVWCRANRRWGPTPLPTCESDIPLECPSLPTIANGHHTGESVGSFAPGLTVTYNCEPGYLLLGENTIHCLSSGDWSAVAPTCKEAECEAPGPFLNGQIKRPTSFGVGATVNFSCNEGYRLQGPLSSQCVIFGQRTFWTRMPACEEILCPSPPSILNGRHTGTSSVIFRYGSTVSYTCDPGPEKGVNFILVGERTIRCTTDSQKTGTWSGPAPRCELSVSELLCPPPQIPRGQISSGQRDQYSYNDTVVFACMFGFTMKGSRAVRCNAQGTWEPSVPVCEKDCQAPPKILNGQKEDRHRVRFDPGTSIKYSCDLGYELVGEESIHCTPDGVWMPTAPTCKVAECEPVGKQVFKKPKNQFIRPDVNSSCDEGYRLGESVYQQCQGTIPWFMEIRLCKDITCPPPPVIYNGVHTGSSSEDVLYGTTVTYTCNPGPERGVKYNLIGESTIRCISNDQETGIWSGPAPLCKLSLPAVQCSHVHVANGYKISGKEAPYFYNDSVIFKCDDGFILKGSSQVRCKANNTWDPEIPVCEKGNWSPSVPRCEEAQCQPLEEDVREPPVDSLVVPANTSCQEGYRMMKYAFQKCQDDENRVWFQRIPVCEIIHCQDPPVINNGRYRGVLPGGFPYGSEVSYECDQGFDLLGEKSIRCISDSKGLVSWSGRAPQCLKSPPVTHCPNPEVMHGHKLNKTYSSYSHNDILHIACNPGFIMNGSHLIRCHTNNKWVPGVPTCIKKAFFGCQRPLTISHGNHTGGDITRFSPGMSILYSCNQGYLLVGEALLLCTHEGTWNQPAPYCKEVNCSFPEHINGIHNGLEPGRMYQYGAVVTLMCEDGYTLEGSPQSQCQEDHRWNPPLAVCKSPSSLAPLIAGFSAGVIALFCLGAVALYMISKHRERNYYTNTNYKEDVHLETLDIYSVDPYSPAN</sequence>
<evidence type="ECO:0000313" key="17">
    <source>
        <dbReference type="RefSeq" id="XP_010852541.1"/>
    </source>
</evidence>
<evidence type="ECO:0000256" key="10">
    <source>
        <dbReference type="ARBA" id="ARBA00023157"/>
    </source>
</evidence>
<feature type="disulfide bond" evidence="12">
    <location>
        <begin position="22"/>
        <end position="65"/>
    </location>
</feature>